<dbReference type="InterPro" id="IPR037923">
    <property type="entry name" value="HTH-like"/>
</dbReference>
<accession>A0A9X4KUS8</accession>
<evidence type="ECO:0000256" key="3">
    <source>
        <dbReference type="ARBA" id="ARBA00023159"/>
    </source>
</evidence>
<keyword evidence="1" id="KW-0805">Transcription regulation</keyword>
<evidence type="ECO:0000313" key="7">
    <source>
        <dbReference type="Proteomes" id="UP001153404"/>
    </source>
</evidence>
<evidence type="ECO:0000256" key="1">
    <source>
        <dbReference type="ARBA" id="ARBA00023015"/>
    </source>
</evidence>
<dbReference type="Gene3D" id="2.60.120.280">
    <property type="entry name" value="Regulatory protein AraC"/>
    <property type="match status" value="1"/>
</dbReference>
<evidence type="ECO:0000259" key="5">
    <source>
        <dbReference type="PROSITE" id="PS01124"/>
    </source>
</evidence>
<name>A0A9X4KUS8_9BACL</name>
<dbReference type="GO" id="GO:0043565">
    <property type="term" value="F:sequence-specific DNA binding"/>
    <property type="evidence" value="ECO:0007669"/>
    <property type="project" value="InterPro"/>
</dbReference>
<keyword evidence="3" id="KW-0010">Activator</keyword>
<organism evidence="6 7">
    <name type="scientific">Cohnella rhizosphaerae</name>
    <dbReference type="NCBI Taxonomy" id="1457232"/>
    <lineage>
        <taxon>Bacteria</taxon>
        <taxon>Bacillati</taxon>
        <taxon>Bacillota</taxon>
        <taxon>Bacilli</taxon>
        <taxon>Bacillales</taxon>
        <taxon>Paenibacillaceae</taxon>
        <taxon>Cohnella</taxon>
    </lineage>
</organism>
<dbReference type="PROSITE" id="PS01124">
    <property type="entry name" value="HTH_ARAC_FAMILY_2"/>
    <property type="match status" value="1"/>
</dbReference>
<dbReference type="InterPro" id="IPR018060">
    <property type="entry name" value="HTH_AraC"/>
</dbReference>
<dbReference type="SUPFAM" id="SSF46689">
    <property type="entry name" value="Homeodomain-like"/>
    <property type="match status" value="2"/>
</dbReference>
<evidence type="ECO:0000256" key="4">
    <source>
        <dbReference type="ARBA" id="ARBA00023163"/>
    </source>
</evidence>
<dbReference type="EMBL" id="JAPDIA010000003">
    <property type="protein sequence ID" value="MDG0810803.1"/>
    <property type="molecule type" value="Genomic_DNA"/>
</dbReference>
<sequence length="291" mass="32273">MPASYVNVSPAWSADSVRLIATPSEFARSAYYFVQEVGHFHAAVPYFTEREGIDSYLVVYTVAGSGRLTYRDKSYSLASGQAFFIDCRTYQHYSAYGDGTWELLWVHLNGNQASRYYEAFCGYSPAPVVDAGGGSVIPGRIRELIGLHRARFAHTELLSSRLLTDVLTELVVIASGSGPSPGDVPAYVNQAVRTIDSRYGEKLTLDSLAAALAVSKFNLSRAFKRYIGLAPIAYLIEVRINHAKEYLKYSDAPIAEIAERVGIDNVSHFIDLFKNRTGLTPLAYRKQWSSR</sequence>
<comment type="caution">
    <text evidence="6">The sequence shown here is derived from an EMBL/GenBank/DDBJ whole genome shotgun (WGS) entry which is preliminary data.</text>
</comment>
<dbReference type="InterPro" id="IPR020449">
    <property type="entry name" value="Tscrpt_reg_AraC-type_HTH"/>
</dbReference>
<dbReference type="RefSeq" id="WP_277532837.1">
    <property type="nucleotide sequence ID" value="NZ_JAPDIA010000003.1"/>
</dbReference>
<keyword evidence="2" id="KW-0238">DNA-binding</keyword>
<dbReference type="Pfam" id="PF12833">
    <property type="entry name" value="HTH_18"/>
    <property type="match status" value="1"/>
</dbReference>
<dbReference type="AlphaFoldDB" id="A0A9X4KUS8"/>
<dbReference type="Pfam" id="PF02311">
    <property type="entry name" value="AraC_binding"/>
    <property type="match status" value="1"/>
</dbReference>
<dbReference type="InterPro" id="IPR050204">
    <property type="entry name" value="AraC_XylS_family_regulators"/>
</dbReference>
<protein>
    <submittedName>
        <fullName evidence="6">AraC family transcriptional regulator</fullName>
    </submittedName>
</protein>
<dbReference type="SMART" id="SM00342">
    <property type="entry name" value="HTH_ARAC"/>
    <property type="match status" value="1"/>
</dbReference>
<dbReference type="PRINTS" id="PR00032">
    <property type="entry name" value="HTHARAC"/>
</dbReference>
<dbReference type="PROSITE" id="PS00041">
    <property type="entry name" value="HTH_ARAC_FAMILY_1"/>
    <property type="match status" value="1"/>
</dbReference>
<feature type="domain" description="HTH araC/xylS-type" evidence="5">
    <location>
        <begin position="189"/>
        <end position="287"/>
    </location>
</feature>
<keyword evidence="4" id="KW-0804">Transcription</keyword>
<evidence type="ECO:0000256" key="2">
    <source>
        <dbReference type="ARBA" id="ARBA00023125"/>
    </source>
</evidence>
<dbReference type="InterPro" id="IPR009057">
    <property type="entry name" value="Homeodomain-like_sf"/>
</dbReference>
<dbReference type="Gene3D" id="1.10.10.60">
    <property type="entry name" value="Homeodomain-like"/>
    <property type="match status" value="2"/>
</dbReference>
<evidence type="ECO:0000313" key="6">
    <source>
        <dbReference type="EMBL" id="MDG0810803.1"/>
    </source>
</evidence>
<reference evidence="6" key="1">
    <citation type="submission" date="2022-10" db="EMBL/GenBank/DDBJ databases">
        <title>Comparative genomic analysis of Cohnella hashimotonis sp. nov., isolated from the International Space Station.</title>
        <authorList>
            <person name="Simpson A."/>
            <person name="Venkateswaran K."/>
        </authorList>
    </citation>
    <scope>NUCLEOTIDE SEQUENCE</scope>
    <source>
        <strain evidence="6">DSM 28161</strain>
    </source>
</reference>
<gene>
    <name evidence="6" type="ORF">OMP40_16585</name>
</gene>
<dbReference type="InterPro" id="IPR018062">
    <property type="entry name" value="HTH_AraC-typ_CS"/>
</dbReference>
<dbReference type="PANTHER" id="PTHR46796">
    <property type="entry name" value="HTH-TYPE TRANSCRIPTIONAL ACTIVATOR RHAS-RELATED"/>
    <property type="match status" value="1"/>
</dbReference>
<dbReference type="GO" id="GO:0003700">
    <property type="term" value="F:DNA-binding transcription factor activity"/>
    <property type="evidence" value="ECO:0007669"/>
    <property type="project" value="InterPro"/>
</dbReference>
<keyword evidence="7" id="KW-1185">Reference proteome</keyword>
<dbReference type="SUPFAM" id="SSF51215">
    <property type="entry name" value="Regulatory protein AraC"/>
    <property type="match status" value="1"/>
</dbReference>
<dbReference type="Proteomes" id="UP001153404">
    <property type="component" value="Unassembled WGS sequence"/>
</dbReference>
<proteinExistence type="predicted"/>
<dbReference type="InterPro" id="IPR003313">
    <property type="entry name" value="AraC-bd"/>
</dbReference>